<dbReference type="GO" id="GO:0006338">
    <property type="term" value="P:chromatin remodeling"/>
    <property type="evidence" value="ECO:0007669"/>
    <property type="project" value="InterPro"/>
</dbReference>
<dbReference type="Proteomes" id="UP000677054">
    <property type="component" value="Unassembled WGS sequence"/>
</dbReference>
<keyword evidence="2" id="KW-0805">Transcription regulation</keyword>
<protein>
    <recommendedName>
        <fullName evidence="6">Vps72/YL1 C-terminal domain-containing protein</fullName>
    </recommendedName>
</protein>
<proteinExistence type="predicted"/>
<evidence type="ECO:0000256" key="2">
    <source>
        <dbReference type="ARBA" id="ARBA00023015"/>
    </source>
</evidence>
<evidence type="ECO:0000256" key="5">
    <source>
        <dbReference type="SAM" id="MobiDB-lite"/>
    </source>
</evidence>
<organism evidence="7">
    <name type="scientific">Darwinula stevensoni</name>
    <dbReference type="NCBI Taxonomy" id="69355"/>
    <lineage>
        <taxon>Eukaryota</taxon>
        <taxon>Metazoa</taxon>
        <taxon>Ecdysozoa</taxon>
        <taxon>Arthropoda</taxon>
        <taxon>Crustacea</taxon>
        <taxon>Oligostraca</taxon>
        <taxon>Ostracoda</taxon>
        <taxon>Podocopa</taxon>
        <taxon>Podocopida</taxon>
        <taxon>Darwinulocopina</taxon>
        <taxon>Darwinuloidea</taxon>
        <taxon>Darwinulidae</taxon>
        <taxon>Darwinula</taxon>
    </lineage>
</organism>
<feature type="compositionally biased region" description="Low complexity" evidence="5">
    <location>
        <begin position="7"/>
        <end position="16"/>
    </location>
</feature>
<evidence type="ECO:0000256" key="1">
    <source>
        <dbReference type="ARBA" id="ARBA00004123"/>
    </source>
</evidence>
<gene>
    <name evidence="7" type="ORF">DSTB1V02_LOCUS4910</name>
</gene>
<evidence type="ECO:0000259" key="6">
    <source>
        <dbReference type="SMART" id="SM00993"/>
    </source>
</evidence>
<dbReference type="PANTHER" id="PTHR31200">
    <property type="entry name" value="INO80 COMPLEX SUBUNIT C"/>
    <property type="match status" value="1"/>
</dbReference>
<reference evidence="7" key="1">
    <citation type="submission" date="2020-11" db="EMBL/GenBank/DDBJ databases">
        <authorList>
            <person name="Tran Van P."/>
        </authorList>
    </citation>
    <scope>NUCLEOTIDE SEQUENCE</scope>
</reference>
<evidence type="ECO:0000313" key="8">
    <source>
        <dbReference type="Proteomes" id="UP000677054"/>
    </source>
</evidence>
<dbReference type="EMBL" id="CAJPEV010000763">
    <property type="protein sequence ID" value="CAG0888314.1"/>
    <property type="molecule type" value="Genomic_DNA"/>
</dbReference>
<dbReference type="OrthoDB" id="49520at2759"/>
<dbReference type="PANTHER" id="PTHR31200:SF1">
    <property type="entry name" value="INO80 COMPLEX SUBUNIT C"/>
    <property type="match status" value="1"/>
</dbReference>
<evidence type="ECO:0000256" key="4">
    <source>
        <dbReference type="ARBA" id="ARBA00023242"/>
    </source>
</evidence>
<dbReference type="InterPro" id="IPR013272">
    <property type="entry name" value="Vps72/YL1_C"/>
</dbReference>
<dbReference type="GO" id="GO:0031011">
    <property type="term" value="C:Ino80 complex"/>
    <property type="evidence" value="ECO:0007669"/>
    <property type="project" value="InterPro"/>
</dbReference>
<dbReference type="AlphaFoldDB" id="A0A7R9A2A3"/>
<comment type="subcellular location">
    <subcellularLocation>
        <location evidence="1">Nucleus</location>
    </subcellularLocation>
</comment>
<feature type="domain" description="Vps72/YL1 C-terminal" evidence="6">
    <location>
        <begin position="16"/>
        <end position="45"/>
    </location>
</feature>
<evidence type="ECO:0000313" key="7">
    <source>
        <dbReference type="EMBL" id="CAD7245032.1"/>
    </source>
</evidence>
<dbReference type="SMART" id="SM00993">
    <property type="entry name" value="YL1_C"/>
    <property type="match status" value="1"/>
</dbReference>
<dbReference type="EMBL" id="LR900280">
    <property type="protein sequence ID" value="CAD7245032.1"/>
    <property type="molecule type" value="Genomic_DNA"/>
</dbReference>
<dbReference type="InterPro" id="IPR029525">
    <property type="entry name" value="INO80C/Ies6"/>
</dbReference>
<sequence length="66" mass="7218">MHWSIEAPPSKAPPSKYSDVSGLPANYLDPETKLRYATAEEYSIIGELPSDIVTGYLALRKALPPT</sequence>
<feature type="region of interest" description="Disordered" evidence="5">
    <location>
        <begin position="1"/>
        <end position="21"/>
    </location>
</feature>
<keyword evidence="4" id="KW-0539">Nucleus</keyword>
<dbReference type="Pfam" id="PF08265">
    <property type="entry name" value="YL1_C"/>
    <property type="match status" value="1"/>
</dbReference>
<accession>A0A7R9A2A3</accession>
<evidence type="ECO:0000256" key="3">
    <source>
        <dbReference type="ARBA" id="ARBA00023163"/>
    </source>
</evidence>
<keyword evidence="3" id="KW-0804">Transcription</keyword>
<keyword evidence="8" id="KW-1185">Reference proteome</keyword>
<name>A0A7R9A2A3_9CRUS</name>